<evidence type="ECO:0000256" key="5">
    <source>
        <dbReference type="ARBA" id="ARBA00022490"/>
    </source>
</evidence>
<accession>A0A9P4QUA0</accession>
<evidence type="ECO:0000256" key="6">
    <source>
        <dbReference type="ARBA" id="ARBA00022679"/>
    </source>
</evidence>
<evidence type="ECO:0000256" key="2">
    <source>
        <dbReference type="ARBA" id="ARBA00004844"/>
    </source>
</evidence>
<evidence type="ECO:0000256" key="3">
    <source>
        <dbReference type="ARBA" id="ARBA00004954"/>
    </source>
</evidence>
<evidence type="ECO:0000256" key="7">
    <source>
        <dbReference type="ARBA" id="ARBA00022755"/>
    </source>
</evidence>
<keyword evidence="7" id="KW-0658">Purine biosynthesis</keyword>
<dbReference type="NCBIfam" id="NF005492">
    <property type="entry name" value="PRK07106.1"/>
    <property type="match status" value="1"/>
</dbReference>
<dbReference type="GO" id="GO:0005829">
    <property type="term" value="C:cytosol"/>
    <property type="evidence" value="ECO:0007669"/>
    <property type="project" value="UniProtKB-SubCell"/>
</dbReference>
<dbReference type="InterPro" id="IPR011607">
    <property type="entry name" value="MGS-like_dom"/>
</dbReference>
<dbReference type="FunFam" id="3.40.50.1380:FF:000003">
    <property type="entry name" value="Bifunctional purine biosynthesis protein"/>
    <property type="match status" value="1"/>
</dbReference>
<dbReference type="AlphaFoldDB" id="A0A9P4QUA0"/>
<protein>
    <submittedName>
        <fullName evidence="11">AICARFT/IMPCHase bienzyme</fullName>
    </submittedName>
</protein>
<evidence type="ECO:0000259" key="10">
    <source>
        <dbReference type="PROSITE" id="PS51855"/>
    </source>
</evidence>
<name>A0A9P4QUA0_9PLEO</name>
<gene>
    <name evidence="11" type="ORF">EJ04DRAFT_467338</name>
</gene>
<evidence type="ECO:0000313" key="12">
    <source>
        <dbReference type="Proteomes" id="UP000799444"/>
    </source>
</evidence>
<keyword evidence="5" id="KW-0963">Cytoplasm</keyword>
<dbReference type="NCBIfam" id="TIGR00355">
    <property type="entry name" value="purH"/>
    <property type="match status" value="1"/>
</dbReference>
<dbReference type="FunFam" id="3.40.140.20:FF:000003">
    <property type="entry name" value="Bifunctional purine biosynthesis protein"/>
    <property type="match status" value="1"/>
</dbReference>
<dbReference type="Gene3D" id="3.40.140.20">
    <property type="match status" value="2"/>
</dbReference>
<dbReference type="PIRSF" id="PIRSF000414">
    <property type="entry name" value="AICARFT_IMPCHas"/>
    <property type="match status" value="1"/>
</dbReference>
<dbReference type="GO" id="GO:0006189">
    <property type="term" value="P:'de novo' IMP biosynthetic process"/>
    <property type="evidence" value="ECO:0007669"/>
    <property type="project" value="TreeGrafter"/>
</dbReference>
<dbReference type="CDD" id="cd01421">
    <property type="entry name" value="IMPCH"/>
    <property type="match status" value="1"/>
</dbReference>
<dbReference type="SMART" id="SM00851">
    <property type="entry name" value="MGS"/>
    <property type="match status" value="1"/>
</dbReference>
<dbReference type="SMART" id="SM00798">
    <property type="entry name" value="AICARFT_IMPCHas"/>
    <property type="match status" value="1"/>
</dbReference>
<dbReference type="GO" id="GO:0003937">
    <property type="term" value="F:IMP cyclohydrolase activity"/>
    <property type="evidence" value="ECO:0007669"/>
    <property type="project" value="InterPro"/>
</dbReference>
<keyword evidence="9" id="KW-0511">Multifunctional enzyme</keyword>
<dbReference type="Pfam" id="PF01808">
    <property type="entry name" value="AICARFT_IMPCHas"/>
    <property type="match status" value="1"/>
</dbReference>
<evidence type="ECO:0000313" key="11">
    <source>
        <dbReference type="EMBL" id="KAF2733998.1"/>
    </source>
</evidence>
<keyword evidence="12" id="KW-1185">Reference proteome</keyword>
<organism evidence="11 12">
    <name type="scientific">Polyplosphaeria fusca</name>
    <dbReference type="NCBI Taxonomy" id="682080"/>
    <lineage>
        <taxon>Eukaryota</taxon>
        <taxon>Fungi</taxon>
        <taxon>Dikarya</taxon>
        <taxon>Ascomycota</taxon>
        <taxon>Pezizomycotina</taxon>
        <taxon>Dothideomycetes</taxon>
        <taxon>Pleosporomycetidae</taxon>
        <taxon>Pleosporales</taxon>
        <taxon>Tetraplosphaeriaceae</taxon>
        <taxon>Polyplosphaeria</taxon>
    </lineage>
</organism>
<comment type="caution">
    <text evidence="11">The sequence shown here is derived from an EMBL/GenBank/DDBJ whole genome shotgun (WGS) entry which is preliminary data.</text>
</comment>
<dbReference type="InterPro" id="IPR002695">
    <property type="entry name" value="PurH-like"/>
</dbReference>
<dbReference type="Gene3D" id="1.10.287.440">
    <property type="match status" value="1"/>
</dbReference>
<dbReference type="OrthoDB" id="6017153at2759"/>
<dbReference type="EMBL" id="ML996153">
    <property type="protein sequence ID" value="KAF2733998.1"/>
    <property type="molecule type" value="Genomic_DNA"/>
</dbReference>
<dbReference type="SUPFAM" id="SSF52335">
    <property type="entry name" value="Methylglyoxal synthase-like"/>
    <property type="match status" value="1"/>
</dbReference>
<dbReference type="InterPro" id="IPR024051">
    <property type="entry name" value="AICAR_Tfase_dup_dom_sf"/>
</dbReference>
<dbReference type="InterPro" id="IPR024050">
    <property type="entry name" value="AICAR_Tfase_insert_dom_sf"/>
</dbReference>
<comment type="subcellular location">
    <subcellularLocation>
        <location evidence="1">Cytoplasm</location>
        <location evidence="1">Cytosol</location>
    </subcellularLocation>
</comment>
<comment type="pathway">
    <text evidence="2">Purine metabolism; IMP biosynthesis via de novo pathway; IMP from 5-formamido-1-(5-phospho-D-ribosyl)imidazole-4-carboxamide: step 1/1.</text>
</comment>
<dbReference type="Proteomes" id="UP000799444">
    <property type="component" value="Unassembled WGS sequence"/>
</dbReference>
<evidence type="ECO:0000256" key="9">
    <source>
        <dbReference type="ARBA" id="ARBA00023268"/>
    </source>
</evidence>
<feature type="domain" description="MGS-like" evidence="10">
    <location>
        <begin position="1"/>
        <end position="146"/>
    </location>
</feature>
<evidence type="ECO:0000256" key="4">
    <source>
        <dbReference type="ARBA" id="ARBA00007667"/>
    </source>
</evidence>
<keyword evidence="8" id="KW-0378">Hydrolase</keyword>
<dbReference type="InterPro" id="IPR036914">
    <property type="entry name" value="MGS-like_dom_sf"/>
</dbReference>
<dbReference type="PANTHER" id="PTHR11692">
    <property type="entry name" value="BIFUNCTIONAL PURINE BIOSYNTHESIS PROTEIN PURH"/>
    <property type="match status" value="1"/>
</dbReference>
<dbReference type="HAMAP" id="MF_00139">
    <property type="entry name" value="PurH"/>
    <property type="match status" value="1"/>
</dbReference>
<dbReference type="GO" id="GO:0004643">
    <property type="term" value="F:phosphoribosylaminoimidazolecarboxamide formyltransferase activity"/>
    <property type="evidence" value="ECO:0007669"/>
    <property type="project" value="InterPro"/>
</dbReference>
<dbReference type="Gene3D" id="3.40.50.1380">
    <property type="entry name" value="Methylglyoxal synthase-like domain"/>
    <property type="match status" value="1"/>
</dbReference>
<comment type="pathway">
    <text evidence="3">Purine metabolism; IMP biosynthesis via de novo pathway; 5-formamido-1-(5-phospho-D-ribosyl)imidazole-4-carboxamide from 5-amino-1-(5-phospho-D-ribosyl)imidazole-4-carboxamide (10-formyl THF route): step 1/1.</text>
</comment>
<keyword evidence="6" id="KW-0808">Transferase</keyword>
<dbReference type="PANTHER" id="PTHR11692:SF0">
    <property type="entry name" value="BIFUNCTIONAL PURINE BIOSYNTHESIS PROTEIN ATIC"/>
    <property type="match status" value="1"/>
</dbReference>
<dbReference type="Pfam" id="PF02142">
    <property type="entry name" value="MGS"/>
    <property type="match status" value="1"/>
</dbReference>
<dbReference type="SUPFAM" id="SSF53927">
    <property type="entry name" value="Cytidine deaminase-like"/>
    <property type="match status" value="1"/>
</dbReference>
<proteinExistence type="inferred from homology"/>
<dbReference type="InterPro" id="IPR016193">
    <property type="entry name" value="Cytidine_deaminase-like"/>
</dbReference>
<reference evidence="11" key="1">
    <citation type="journal article" date="2020" name="Stud. Mycol.">
        <title>101 Dothideomycetes genomes: a test case for predicting lifestyles and emergence of pathogens.</title>
        <authorList>
            <person name="Haridas S."/>
            <person name="Albert R."/>
            <person name="Binder M."/>
            <person name="Bloem J."/>
            <person name="Labutti K."/>
            <person name="Salamov A."/>
            <person name="Andreopoulos B."/>
            <person name="Baker S."/>
            <person name="Barry K."/>
            <person name="Bills G."/>
            <person name="Bluhm B."/>
            <person name="Cannon C."/>
            <person name="Castanera R."/>
            <person name="Culley D."/>
            <person name="Daum C."/>
            <person name="Ezra D."/>
            <person name="Gonzalez J."/>
            <person name="Henrissat B."/>
            <person name="Kuo A."/>
            <person name="Liang C."/>
            <person name="Lipzen A."/>
            <person name="Lutzoni F."/>
            <person name="Magnuson J."/>
            <person name="Mondo S."/>
            <person name="Nolan M."/>
            <person name="Ohm R."/>
            <person name="Pangilinan J."/>
            <person name="Park H.-J."/>
            <person name="Ramirez L."/>
            <person name="Alfaro M."/>
            <person name="Sun H."/>
            <person name="Tritt A."/>
            <person name="Yoshinaga Y."/>
            <person name="Zwiers L.-H."/>
            <person name="Turgeon B."/>
            <person name="Goodwin S."/>
            <person name="Spatafora J."/>
            <person name="Crous P."/>
            <person name="Grigoriev I."/>
        </authorList>
    </citation>
    <scope>NUCLEOTIDE SEQUENCE</scope>
    <source>
        <strain evidence="11">CBS 125425</strain>
    </source>
</reference>
<sequence>MAGQKTAILSVYDKTGLLDLAKGLHDAGVRLLASGGTAKMIRQANFPVEDVSAITKAPEMLGGRVKTLHPAVHGGILARNLESDDSDLSAHSINKIDFVVCNLYPFSETIARINVTIPEAVEEIDIGGVTLLRAAAKNHARVTIISDPKDYHDFLTELKNDGEVSEKSRQTYALKAFEQTSAYDSAISDFFRKKYAGEGQQQLPLRYGANPHQKPATVFMQDSQLPFKVLCGAPGYINLLDALNAWPLVKELTKALNYPAAASFKHVSPAGAAIGVPLNEVERKVYMVDDIDGIESSGLAQAYARARGADRMSSFGDMIALSHEVDVPTAKIISREVSDGVIAPKYSDEALDILKKKKGGKYLVLQMDPEYVPSVEETRTVFGINLRQHRNDANISPADTFNTVMVPKNSSPLPESALRDLTVATIALKYTQSNSVCYALNGQIIGLGAGQQSRIHCTRLAGDKADNWWMRFHERTLSLKWKKGTKRPSKSNAIDLLCSGLVPDSGIEREDFETNFEEGQVPQIFSAEERKAWLDKLEGVAVSSDAFFPFIDNVFRAARSGAKYVAAPTGSQNDVAVFETAEKLGITFVEQHVRLFHH</sequence>
<dbReference type="PROSITE" id="PS51855">
    <property type="entry name" value="MGS"/>
    <property type="match status" value="1"/>
</dbReference>
<evidence type="ECO:0000256" key="8">
    <source>
        <dbReference type="ARBA" id="ARBA00022801"/>
    </source>
</evidence>
<evidence type="ECO:0000256" key="1">
    <source>
        <dbReference type="ARBA" id="ARBA00004514"/>
    </source>
</evidence>
<comment type="similarity">
    <text evidence="4">Belongs to the PurH family.</text>
</comment>